<comment type="catalytic activity">
    <reaction evidence="12">
        <text>L-seryl-[protein] + ATP = O-phospho-L-seryl-[protein] + ADP + H(+)</text>
        <dbReference type="Rhea" id="RHEA:17989"/>
        <dbReference type="Rhea" id="RHEA-COMP:9863"/>
        <dbReference type="Rhea" id="RHEA-COMP:11604"/>
        <dbReference type="ChEBI" id="CHEBI:15378"/>
        <dbReference type="ChEBI" id="CHEBI:29999"/>
        <dbReference type="ChEBI" id="CHEBI:30616"/>
        <dbReference type="ChEBI" id="CHEBI:83421"/>
        <dbReference type="ChEBI" id="CHEBI:456216"/>
        <dbReference type="EC" id="2.7.11.1"/>
    </reaction>
</comment>
<feature type="domain" description="PI3K/PI4K catalytic" evidence="16">
    <location>
        <begin position="2745"/>
        <end position="3057"/>
    </location>
</feature>
<dbReference type="SUPFAM" id="SSF56112">
    <property type="entry name" value="Protein kinase-like (PK-like)"/>
    <property type="match status" value="1"/>
</dbReference>
<sequence>HRFDAHGLKSYPTATSLLNPIRPKPQLCAPCPGPISFPSVIPFLSRPICALRVSSSEVSEAVAAFLAAAMVTSRDVQEIVSKLSSDKAKAREDGLKLLNTWLEGERSVRFCSYLSQNSMKLNPDKIPHAETWPYLITLLIQCVSSEISSSKKRLPKSAFAKTLRVVVQRAEDVKFSGKMPVLLPVVKPLFNHLWDVLSSVPSFQSEYGIILRLLLIIGDYRFHLRKKIYINLIHFYLESVETTLSEQNDSHCVPREEVFRCVLTLHSLLENPPADLGEDVRVEIAKGFVQIFSCVREESKISRKLMECVNVYLLNGGPNLSHECLEIHDAVRNFVFRCWLTTRDRGLKDALMLYARLQLNLTRGNIEGSSLVEELLDVICKELDQGSLPNVGVPWAETMKDDKCGALSGSQYCLVELSSLVLYRACASPMKVPSSEKRVKREHISVIVKEALAKGKWLWHAVFCHLTRNYCTRMSEDLFILWFEGISLNFDRILSDANMGHAYDGLLWTLRSLQDLSSVLLHTTQPEISSRSSFISEKVDNGWQIIWNLVMQGLPVFSTQTSVVDAALILLGNIISRVSGGICTEITSMCLVHQDVWELKLFKRTPSMAFLYFAACYFSHKGWQGNLMDTIHLRRNLLRAVLGNLKFKESSTLNEHTVLLIPSAAYALCAGYATFMPYYRALFPLNSSMKDSEVSDGWAKLDGQEFRRPREFFECFVEVLSEIYDSKTKVSLPELHHGVRLPYKLRDSLLDETEAHILRAMTDKEAKRMPLTDVFFICAVVCNLVHGSLVARGEVSSFISESGHFVAELLNHGASAIEDCADFQSLGCFDFGAEKVAKSTLLDSLTSFVCCPIFAKGRGGCLDSTVYNMIVQSVEKVLRSLAKLYERYSDCGTSLGGQLIPPDICVSDNDLQMPKSLNGDKSRIMDMELDVSGDMKDVDMSTVSGTVGSTPSFSIVNWKSSMISLMANFSPVLQDLTWDILFEILARESDPKVGEKILYHLCQNPDWSSPAKITGLVKIMNDLLDKRVNLRLDCKFILVAAHQLLSKISSSDAGQNDDPTLIRESESSLVHLGDLVNKVAEFGVIDWVGRAKLVDCICDFVLLDPLIGQTMIERLLLLVRDPDYRVRYSLGQRVGVLFQTWDGHEELFEDICSNFGVVIVLPLKGKLVKAKQVMSTGPQSLPALETVIITLMHLALHSEKVESKAVFMLCAISAFEPCHRELVIEVLNNLSKHLQYTTRFKLMDVDPLFYDHHFSTPHHPLLQYLEELMGAILFSWVACDVNLVSLLEIRQLFVSDVEPSYFIQYSCNWLLPALLLEKDMTNLNWLAKVSGQPLAALVKSHFVPIFSVSMALHCSKMPGWERGTFVLEKSILQLAELSENERDKLIKKHMVSIVGHMLSLVSCASEPAVPFFSKETIAQAIRTVVDGFLEIDDQSASGAVLDKINIFRPDRVFMFILEIHYKLEAAVHPRHRCHRLAGLEVLIDVLGHRVAISGTANYILNLTGQIIGLKALENQSCRIMTSVLKTFDENPSKDVFNALGDQLQFLVSKLVECCRHSVTVEGPSGTTLSPVLPLLRQLVVSSDLSLHDYIRELEPFPEMDFFNEMRGFHKVLCQTYSPRDHLLKFASRYCYLPPRLLLSSVQALHKKVLLGENYQVKGSDKDVIEDAHWNHDPEIRCAIWTLVRICGLDDAGSIRPLVSDFVSRLGVGEPHNVVFRPAREFNHRRVQQSTSDTGTEISFGISEDLLVELLRLLKKYLMDDSVRIVDMASQAIQGILSTEKGHRAVHSFDSYERSLIEIHSNGVDTKVVEKFLTDLDKKFKVEAVPLQDSTLWNTSRKTFEAWICPVVYSMLGFCNDTILRLCQGIVLHKAEVAELLFPIAIVDIAGRKDLDVDLQKLITQQYSRPSSHGSKSRSASGKTREFLGSSSVPTTSTFLWDKVYWLSVDYLLVAKAAVLSGSYFTSIMYVEHWCKEHYGGLTLGAADFSHVEVLSDHIEVLISALTQINEPDSLYGTIQSHKLASQVVTFEHEGNWSKALEYYDLQVRSNAILQADVSSSIALMKNTQSACHSALPATHDEMSQRKPYKGLIRSLQQMGCTHVLDIYCQGLTSRKDQLQHDLEFTELQVEIYLMHIVRVFSQLCSSELGCVMFICPKYEAAWRAGNWDFSFLSLAPNSASYQLVKNDNFHQNLHSCLRAFQEGDFGEFRKKLEVSKQELLCLVYCASEESTQYIFSTIIKLQILYHLGMGWDIRWMSYSERAETYPVQRCLEPVIPTMGQLSQLNKDWSSTLEQTQLHMNLIEPFIAFRRILLQVLKCKESSMQHLLHSASTLRKGSRFSQAAAALHDLKSFWDRTGEPSSSLYWLGRLEEAKLLRAQGRHEMAISLAKYVSENYHLDEEASNVYRLVGKWLAETRSSSSRTILEKYLKPAVSLAEDQAFTNKNSVGKRSQAHFHLAHYADALFRSYEERLTSSEWQAAMRLRKHKTCELEALVRRLKSSAKGEKVDYQLKIQELQKQLSMDKEEAEKLQDDRDNFLSLALEGYQRCLVIGDKYDVRVVFRLISLWFSLSSREKVISNMRQTIHEVQSYKFIPLVYQIASRMGNSKDSIGPHDFQSALVSLVKKMAIDHPYHTIFQLLALANGDRIKDKQRNRNSFVVDVDKILAAKNLLEELLSYHGGIIRQMKQMVDIYIKLAELETRREDTNKRLPLPRDIRSVRQLELVPVVTANIPVEHNCQYPEGSFPYFKGLADSVMIMNGINAPKVVECVGSDGKRYKQLAKSGNDDLRQDAVMEQFFGLVNTFLQNNRDTWKRRLGVRTYKVVPFTPSAGVLEWVNGTLPVGEYLIGSTRNGGAHGRYGFGDWSFLKCREHMANEKDKRNGFQEVCENFRPVMHHFFLERFLQPADWFDKRLAYTRSVATSSMVGYIVGLGDRHSMNILIDQATAEVVHIDLGVAFEQGLMLKTPERVPFRLTRDVIDGMGVTGVEGVFRRCCEETLSVMRTNKEALLTIIEVFIHDPLYKWALSPLKALQRQKETDEDLETSLEDSEEESEGNKDATRALLRVKQKLDGYEEGELRSVNGQVQQLIQDAIDPERLCQMFPGWGAWL</sequence>
<evidence type="ECO:0000259" key="16">
    <source>
        <dbReference type="PROSITE" id="PS50290"/>
    </source>
</evidence>
<dbReference type="InterPro" id="IPR018936">
    <property type="entry name" value="PI3/4_kinase_CS"/>
</dbReference>
<comment type="catalytic activity">
    <reaction evidence="11">
        <text>L-threonyl-[protein] + ATP = O-phospho-L-threonyl-[protein] + ADP + H(+)</text>
        <dbReference type="Rhea" id="RHEA:46608"/>
        <dbReference type="Rhea" id="RHEA-COMP:11060"/>
        <dbReference type="Rhea" id="RHEA-COMP:11605"/>
        <dbReference type="ChEBI" id="CHEBI:15378"/>
        <dbReference type="ChEBI" id="CHEBI:30013"/>
        <dbReference type="ChEBI" id="CHEBI:30616"/>
        <dbReference type="ChEBI" id="CHEBI:61977"/>
        <dbReference type="ChEBI" id="CHEBI:456216"/>
        <dbReference type="EC" id="2.7.11.1"/>
    </reaction>
</comment>
<keyword evidence="6" id="KW-0227">DNA damage</keyword>
<accession>A0AAV0IM64</accession>
<dbReference type="GO" id="GO:0004674">
    <property type="term" value="F:protein serine/threonine kinase activity"/>
    <property type="evidence" value="ECO:0007669"/>
    <property type="project" value="UniProtKB-KW"/>
</dbReference>
<dbReference type="PROSITE" id="PS51190">
    <property type="entry name" value="FATC"/>
    <property type="match status" value="1"/>
</dbReference>
<evidence type="ECO:0000256" key="15">
    <source>
        <dbReference type="SAM" id="MobiDB-lite"/>
    </source>
</evidence>
<evidence type="ECO:0000256" key="3">
    <source>
        <dbReference type="ARBA" id="ARBA00022527"/>
    </source>
</evidence>
<keyword evidence="9" id="KW-0539">Nucleus</keyword>
<dbReference type="InterPro" id="IPR000403">
    <property type="entry name" value="PI3/4_kinase_cat_dom"/>
</dbReference>
<dbReference type="PROSITE" id="PS51189">
    <property type="entry name" value="FAT"/>
    <property type="match status" value="1"/>
</dbReference>
<dbReference type="GO" id="GO:0005524">
    <property type="term" value="F:ATP binding"/>
    <property type="evidence" value="ECO:0007669"/>
    <property type="project" value="UniProtKB-KW"/>
</dbReference>
<dbReference type="SMART" id="SM00146">
    <property type="entry name" value="PI3Kc"/>
    <property type="match status" value="1"/>
</dbReference>
<keyword evidence="5" id="KW-0547">Nucleotide-binding</keyword>
<keyword evidence="4" id="KW-0808">Transferase</keyword>
<dbReference type="GO" id="GO:0005634">
    <property type="term" value="C:nucleus"/>
    <property type="evidence" value="ECO:0007669"/>
    <property type="project" value="UniProtKB-SubCell"/>
</dbReference>
<feature type="coiled-coil region" evidence="14">
    <location>
        <begin position="2494"/>
        <end position="2528"/>
    </location>
</feature>
<dbReference type="InterPro" id="IPR003152">
    <property type="entry name" value="FATC_dom"/>
</dbReference>
<dbReference type="Proteomes" id="UP001154282">
    <property type="component" value="Unassembled WGS sequence"/>
</dbReference>
<evidence type="ECO:0000256" key="11">
    <source>
        <dbReference type="ARBA" id="ARBA00047899"/>
    </source>
</evidence>
<comment type="subcellular location">
    <subcellularLocation>
        <location evidence="1">Nucleus</location>
    </subcellularLocation>
</comment>
<feature type="domain" description="FAT" evidence="17">
    <location>
        <begin position="1948"/>
        <end position="2639"/>
    </location>
</feature>
<evidence type="ECO:0000256" key="9">
    <source>
        <dbReference type="ARBA" id="ARBA00023242"/>
    </source>
</evidence>
<dbReference type="PANTHER" id="PTHR37079:SF4">
    <property type="entry name" value="SERINE_THREONINE-PROTEIN KINASE ATM"/>
    <property type="match status" value="1"/>
</dbReference>
<evidence type="ECO:0000256" key="1">
    <source>
        <dbReference type="ARBA" id="ARBA00004123"/>
    </source>
</evidence>
<dbReference type="InterPro" id="IPR044107">
    <property type="entry name" value="PIKKc_ATM"/>
</dbReference>
<dbReference type="InterPro" id="IPR038980">
    <property type="entry name" value="ATM_plant"/>
</dbReference>
<keyword evidence="20" id="KW-1185">Reference proteome</keyword>
<feature type="region of interest" description="Disordered" evidence="15">
    <location>
        <begin position="1903"/>
        <end position="1926"/>
    </location>
</feature>
<feature type="compositionally biased region" description="Acidic residues" evidence="15">
    <location>
        <begin position="3033"/>
        <end position="3046"/>
    </location>
</feature>
<evidence type="ECO:0000256" key="7">
    <source>
        <dbReference type="ARBA" id="ARBA00022777"/>
    </source>
</evidence>
<dbReference type="PROSITE" id="PS50290">
    <property type="entry name" value="PI3_4_KINASE_3"/>
    <property type="match status" value="1"/>
</dbReference>
<comment type="caution">
    <text evidence="19">The sequence shown here is derived from an EMBL/GenBank/DDBJ whole genome shotgun (WGS) entry which is preliminary data.</text>
</comment>
<dbReference type="PANTHER" id="PTHR37079">
    <property type="entry name" value="SERINE/THREONINE-PROTEIN KINASE ATM"/>
    <property type="match status" value="1"/>
</dbReference>
<evidence type="ECO:0000256" key="5">
    <source>
        <dbReference type="ARBA" id="ARBA00022741"/>
    </source>
</evidence>
<feature type="compositionally biased region" description="Low complexity" evidence="15">
    <location>
        <begin position="1903"/>
        <end position="1917"/>
    </location>
</feature>
<dbReference type="Gene3D" id="3.30.1010.10">
    <property type="entry name" value="Phosphatidylinositol 3-kinase Catalytic Subunit, Chain A, domain 4"/>
    <property type="match status" value="1"/>
</dbReference>
<dbReference type="CDD" id="cd05171">
    <property type="entry name" value="PIKKc_ATM"/>
    <property type="match status" value="1"/>
</dbReference>
<dbReference type="Pfam" id="PF25360">
    <property type="entry name" value="TPR_ATM"/>
    <property type="match status" value="1"/>
</dbReference>
<keyword evidence="7" id="KW-0418">Kinase</keyword>
<proteinExistence type="predicted"/>
<organism evidence="19 20">
    <name type="scientific">Linum tenue</name>
    <dbReference type="NCBI Taxonomy" id="586396"/>
    <lineage>
        <taxon>Eukaryota</taxon>
        <taxon>Viridiplantae</taxon>
        <taxon>Streptophyta</taxon>
        <taxon>Embryophyta</taxon>
        <taxon>Tracheophyta</taxon>
        <taxon>Spermatophyta</taxon>
        <taxon>Magnoliopsida</taxon>
        <taxon>eudicotyledons</taxon>
        <taxon>Gunneridae</taxon>
        <taxon>Pentapetalae</taxon>
        <taxon>rosids</taxon>
        <taxon>fabids</taxon>
        <taxon>Malpighiales</taxon>
        <taxon>Linaceae</taxon>
        <taxon>Linum</taxon>
    </lineage>
</organism>
<reference evidence="19" key="1">
    <citation type="submission" date="2022-08" db="EMBL/GenBank/DDBJ databases">
        <authorList>
            <person name="Gutierrez-Valencia J."/>
        </authorList>
    </citation>
    <scope>NUCLEOTIDE SEQUENCE</scope>
</reference>
<dbReference type="InterPro" id="IPR057445">
    <property type="entry name" value="ATM_TPR"/>
</dbReference>
<dbReference type="EMBL" id="CAMGYJ010000004">
    <property type="protein sequence ID" value="CAI0398620.1"/>
    <property type="molecule type" value="Genomic_DNA"/>
</dbReference>
<evidence type="ECO:0000256" key="2">
    <source>
        <dbReference type="ARBA" id="ARBA00012513"/>
    </source>
</evidence>
<name>A0AAV0IM64_9ROSI</name>
<evidence type="ECO:0000256" key="14">
    <source>
        <dbReference type="SAM" id="Coils"/>
    </source>
</evidence>
<dbReference type="SUPFAM" id="SSF48371">
    <property type="entry name" value="ARM repeat"/>
    <property type="match status" value="1"/>
</dbReference>
<dbReference type="FunFam" id="1.10.1070.11:FF:000015">
    <property type="entry name" value="Serine/threonine-protein kinase ATM"/>
    <property type="match status" value="1"/>
</dbReference>
<dbReference type="Gene3D" id="1.10.1070.11">
    <property type="entry name" value="Phosphatidylinositol 3-/4-kinase, catalytic domain"/>
    <property type="match status" value="1"/>
</dbReference>
<evidence type="ECO:0000256" key="4">
    <source>
        <dbReference type="ARBA" id="ARBA00022679"/>
    </source>
</evidence>
<evidence type="ECO:0000313" key="19">
    <source>
        <dbReference type="EMBL" id="CAI0398620.1"/>
    </source>
</evidence>
<dbReference type="InterPro" id="IPR014009">
    <property type="entry name" value="PIK_FAT"/>
</dbReference>
<dbReference type="EC" id="2.7.11.1" evidence="2"/>
<evidence type="ECO:0000259" key="17">
    <source>
        <dbReference type="PROSITE" id="PS51189"/>
    </source>
</evidence>
<evidence type="ECO:0000256" key="12">
    <source>
        <dbReference type="ARBA" id="ARBA00048679"/>
    </source>
</evidence>
<feature type="non-terminal residue" evidence="19">
    <location>
        <position position="1"/>
    </location>
</feature>
<dbReference type="PROSITE" id="PS00915">
    <property type="entry name" value="PI3_4_KINASE_1"/>
    <property type="match status" value="1"/>
</dbReference>
<dbReference type="PROSITE" id="PS00916">
    <property type="entry name" value="PI3_4_KINASE_2"/>
    <property type="match status" value="1"/>
</dbReference>
<keyword evidence="8" id="KW-0067">ATP-binding</keyword>
<evidence type="ECO:0000259" key="18">
    <source>
        <dbReference type="PROSITE" id="PS51190"/>
    </source>
</evidence>
<feature type="region of interest" description="Disordered" evidence="15">
    <location>
        <begin position="3033"/>
        <end position="3053"/>
    </location>
</feature>
<dbReference type="Pfam" id="PF00454">
    <property type="entry name" value="PI3_PI4_kinase"/>
    <property type="match status" value="1"/>
</dbReference>
<evidence type="ECO:0000256" key="13">
    <source>
        <dbReference type="ARBA" id="ARBA00073111"/>
    </source>
</evidence>
<keyword evidence="10" id="KW-0131">Cell cycle</keyword>
<dbReference type="InterPro" id="IPR036940">
    <property type="entry name" value="PI3/4_kinase_cat_sf"/>
</dbReference>
<gene>
    <name evidence="19" type="ORF">LITE_LOCUS9972</name>
</gene>
<protein>
    <recommendedName>
        <fullName evidence="13">Serine/threonine-protein kinase ATM</fullName>
        <ecNumber evidence="2">2.7.11.1</ecNumber>
    </recommendedName>
</protein>
<keyword evidence="14" id="KW-0175">Coiled coil</keyword>
<keyword evidence="3" id="KW-0723">Serine/threonine-protein kinase</keyword>
<evidence type="ECO:0000313" key="20">
    <source>
        <dbReference type="Proteomes" id="UP001154282"/>
    </source>
</evidence>
<dbReference type="InterPro" id="IPR011009">
    <property type="entry name" value="Kinase-like_dom_sf"/>
</dbReference>
<feature type="domain" description="FATC" evidence="18">
    <location>
        <begin position="3070"/>
        <end position="3102"/>
    </location>
</feature>
<dbReference type="GO" id="GO:0006281">
    <property type="term" value="P:DNA repair"/>
    <property type="evidence" value="ECO:0007669"/>
    <property type="project" value="InterPro"/>
</dbReference>
<dbReference type="FunFam" id="3.30.1010.10:FF:000023">
    <property type="entry name" value="Serine/threonine-protein kinase ATM"/>
    <property type="match status" value="1"/>
</dbReference>
<dbReference type="SMART" id="SM01343">
    <property type="entry name" value="FATC"/>
    <property type="match status" value="1"/>
</dbReference>
<dbReference type="Pfam" id="PF02260">
    <property type="entry name" value="FATC"/>
    <property type="match status" value="1"/>
</dbReference>
<evidence type="ECO:0000256" key="10">
    <source>
        <dbReference type="ARBA" id="ARBA00023306"/>
    </source>
</evidence>
<dbReference type="InterPro" id="IPR016024">
    <property type="entry name" value="ARM-type_fold"/>
</dbReference>
<evidence type="ECO:0000256" key="8">
    <source>
        <dbReference type="ARBA" id="ARBA00022840"/>
    </source>
</evidence>
<evidence type="ECO:0000256" key="6">
    <source>
        <dbReference type="ARBA" id="ARBA00022763"/>
    </source>
</evidence>